<feature type="region of interest" description="Disordered" evidence="1">
    <location>
        <begin position="29"/>
        <end position="117"/>
    </location>
</feature>
<feature type="compositionally biased region" description="Acidic residues" evidence="1">
    <location>
        <begin position="41"/>
        <end position="112"/>
    </location>
</feature>
<evidence type="ECO:0000313" key="2">
    <source>
        <dbReference type="EMBL" id="KAK5115980.1"/>
    </source>
</evidence>
<name>A0AAN7TU18_9PEZI</name>
<dbReference type="AlphaFoldDB" id="A0AAN7TU18"/>
<dbReference type="EMBL" id="JAVRRL010000010">
    <property type="protein sequence ID" value="KAK5115980.1"/>
    <property type="molecule type" value="Genomic_DNA"/>
</dbReference>
<protein>
    <submittedName>
        <fullName evidence="2">Uncharacterized protein</fullName>
    </submittedName>
</protein>
<proteinExistence type="predicted"/>
<reference evidence="2" key="1">
    <citation type="submission" date="2023-08" db="EMBL/GenBank/DDBJ databases">
        <title>Black Yeasts Isolated from many extreme environments.</title>
        <authorList>
            <person name="Coleine C."/>
            <person name="Stajich J.E."/>
            <person name="Selbmann L."/>
        </authorList>
    </citation>
    <scope>NUCLEOTIDE SEQUENCE</scope>
    <source>
        <strain evidence="2">CCFEE 5401</strain>
    </source>
</reference>
<comment type="caution">
    <text evidence="2">The sequence shown here is derived from an EMBL/GenBank/DDBJ whole genome shotgun (WGS) entry which is preliminary data.</text>
</comment>
<evidence type="ECO:0000256" key="1">
    <source>
        <dbReference type="SAM" id="MobiDB-lite"/>
    </source>
</evidence>
<accession>A0AAN7TU18</accession>
<gene>
    <name evidence="2" type="ORF">LTR62_000436</name>
</gene>
<dbReference type="Proteomes" id="UP001310890">
    <property type="component" value="Unassembled WGS sequence"/>
</dbReference>
<organism evidence="2 3">
    <name type="scientific">Meristemomyces frigidus</name>
    <dbReference type="NCBI Taxonomy" id="1508187"/>
    <lineage>
        <taxon>Eukaryota</taxon>
        <taxon>Fungi</taxon>
        <taxon>Dikarya</taxon>
        <taxon>Ascomycota</taxon>
        <taxon>Pezizomycotina</taxon>
        <taxon>Dothideomycetes</taxon>
        <taxon>Dothideomycetidae</taxon>
        <taxon>Mycosphaerellales</taxon>
        <taxon>Teratosphaeriaceae</taxon>
        <taxon>Meristemomyces</taxon>
    </lineage>
</organism>
<sequence>MTEPIGENNDKPAKPVKRNLINRLIEVAAEKKDEDHFNGGAEEEEEGMFSSGAEEDEGLFDSWPGEDEDEDMLDCGAEEEAEDMFDSGTEEEYESDFDSEAEEEDEFPDEPAPDMSESTKMMVYATMATLKAYQAQKMVMIMAMQSKTMAIHARGRMGRR</sequence>
<evidence type="ECO:0000313" key="3">
    <source>
        <dbReference type="Proteomes" id="UP001310890"/>
    </source>
</evidence>